<gene>
    <name evidence="1" type="ORF">O6H91_15G048400</name>
</gene>
<protein>
    <submittedName>
        <fullName evidence="1">Uncharacterized protein</fullName>
    </submittedName>
</protein>
<comment type="caution">
    <text evidence="1">The sequence shown here is derived from an EMBL/GenBank/DDBJ whole genome shotgun (WGS) entry which is preliminary data.</text>
</comment>
<evidence type="ECO:0000313" key="2">
    <source>
        <dbReference type="Proteomes" id="UP001162992"/>
    </source>
</evidence>
<keyword evidence="2" id="KW-1185">Reference proteome</keyword>
<evidence type="ECO:0000313" key="1">
    <source>
        <dbReference type="EMBL" id="KAJ7529407.1"/>
    </source>
</evidence>
<dbReference type="EMBL" id="CM055106">
    <property type="protein sequence ID" value="KAJ7529407.1"/>
    <property type="molecule type" value="Genomic_DNA"/>
</dbReference>
<proteinExistence type="predicted"/>
<reference evidence="2" key="1">
    <citation type="journal article" date="2024" name="Proc. Natl. Acad. Sci. U.S.A.">
        <title>Extraordinary preservation of gene collinearity over three hundred million years revealed in homosporous lycophytes.</title>
        <authorList>
            <person name="Li C."/>
            <person name="Wickell D."/>
            <person name="Kuo L.Y."/>
            <person name="Chen X."/>
            <person name="Nie B."/>
            <person name="Liao X."/>
            <person name="Peng D."/>
            <person name="Ji J."/>
            <person name="Jenkins J."/>
            <person name="Williams M."/>
            <person name="Shu S."/>
            <person name="Plott C."/>
            <person name="Barry K."/>
            <person name="Rajasekar S."/>
            <person name="Grimwood J."/>
            <person name="Han X."/>
            <person name="Sun S."/>
            <person name="Hou Z."/>
            <person name="He W."/>
            <person name="Dai G."/>
            <person name="Sun C."/>
            <person name="Schmutz J."/>
            <person name="Leebens-Mack J.H."/>
            <person name="Li F.W."/>
            <person name="Wang L."/>
        </authorList>
    </citation>
    <scope>NUCLEOTIDE SEQUENCE [LARGE SCALE GENOMIC DNA]</scope>
    <source>
        <strain evidence="2">cv. PW_Plant_1</strain>
    </source>
</reference>
<name>A0ACC2BHZ3_DIPCM</name>
<accession>A0ACC2BHZ3</accession>
<sequence>MSSDAVQPWQQLGSQEVLQDPIPRMMGLHDLQHSILLHNNRPEEGAEEEDEGSQFLIRVREFMADADNKLLAPQVPRDPKPHYHDLYGWWQHLLSHRSAGFHEGKSAHSAPSASYLMSQLLIACFFQNKDLQSDVTKGNIWIRAKRIVARSQIFCVSEDSMLLRQPELHELQLFMPLSPPVFPNALKNDSSEDSSSSNHTDKSADTQVYQTPGDTAGWQQVRRKHASKIRKSAIVTEKQKMLQNSSRSANTDSIWLSSDDQEEKSQTNQNLNDAGLPKVDESQVLESEIDTWPENTLLNSIASGRYVRNFYAYHEYKAPNLDTLGTPSENCRDDPELPVHNYNMRKRVQTKAGKKNLARSRRRARARLASAVEGVKNPMAFQIVEEKRDAVLPKAVIEKLLARDIAMGYFGLLPSDILRDIFSQLTLTDLCLLSMTCKGINMACEDGDLWKELMRRHFPRTSPPIQTLQDWKNTYTWEQSKLLGRLQCFYTKRTIKEDILGFPVGFTRDPENYSIDQMTISFNLMSAKAFFKHKIRVIENDMKISFLLPLYINEDHFDRSTPLLKRTAIALSPLWTSTIIERDQVIKFMSKLRKGLRVKMSDNQELLPKGMQHKAIARSIACSLISLINFILS</sequence>
<organism evidence="1 2">
    <name type="scientific">Diphasiastrum complanatum</name>
    <name type="common">Issler's clubmoss</name>
    <name type="synonym">Lycopodium complanatum</name>
    <dbReference type="NCBI Taxonomy" id="34168"/>
    <lineage>
        <taxon>Eukaryota</taxon>
        <taxon>Viridiplantae</taxon>
        <taxon>Streptophyta</taxon>
        <taxon>Embryophyta</taxon>
        <taxon>Tracheophyta</taxon>
        <taxon>Lycopodiopsida</taxon>
        <taxon>Lycopodiales</taxon>
        <taxon>Lycopodiaceae</taxon>
        <taxon>Lycopodioideae</taxon>
        <taxon>Diphasiastrum</taxon>
    </lineage>
</organism>
<dbReference type="Proteomes" id="UP001162992">
    <property type="component" value="Chromosome 15"/>
</dbReference>